<evidence type="ECO:0000256" key="1">
    <source>
        <dbReference type="ARBA" id="ARBA00001933"/>
    </source>
</evidence>
<dbReference type="InterPro" id="IPR015424">
    <property type="entry name" value="PyrdxlP-dep_Trfase"/>
</dbReference>
<dbReference type="RefSeq" id="WP_052515519.1">
    <property type="nucleotide sequence ID" value="NZ_AZAC01000056.1"/>
</dbReference>
<sequence>MPEHKHITNPGLTGQAAFHGGDIWGAARRLEVNPDRILDLSASLNPLGPPAGLDKILAQSFKRICHYPDRHNTLLKEALAKQLGLNSKNLIVGNGSTALIRLLSRALDLKTILILAPSFGEFPRSMALTGRHFHFLSISESQNFTPTTVDIDRIWAHDPSCVVLTNPVSPTGTLVEREFLDTLLAQAMARRTWMIVDEAFIDFAPDQARKWSPPLVQKYPRLIVLRSMTKFYCLAGLRLGYMMGHTDTLAHIEPLGEPWSVNTPAHDAGIYCLAQNEYALKTRKAVDKWREEMKGKLTGMGLVVYPSQVNYLLTRLPHTAPTADIVSSRTAEQGVLVRDCQSFPGCGPRHLRFAVTTTEEQKRLFKALETALKS</sequence>
<comment type="pathway">
    <text evidence="3">Cofactor biosynthesis; adenosylcobalamin biosynthesis.</text>
</comment>
<dbReference type="PANTHER" id="PTHR42885:SF1">
    <property type="entry name" value="THREONINE-PHOSPHATE DECARBOXYLASE"/>
    <property type="match status" value="1"/>
</dbReference>
<dbReference type="InterPro" id="IPR015422">
    <property type="entry name" value="PyrdxlP-dep_Trfase_small"/>
</dbReference>
<dbReference type="Gene3D" id="3.40.640.10">
    <property type="entry name" value="Type I PLP-dependent aspartate aminotransferase-like (Major domain)"/>
    <property type="match status" value="1"/>
</dbReference>
<dbReference type="STRING" id="1429043.X474_24895"/>
<evidence type="ECO:0000313" key="12">
    <source>
        <dbReference type="Proteomes" id="UP000032233"/>
    </source>
</evidence>
<dbReference type="Pfam" id="PF00155">
    <property type="entry name" value="Aminotran_1_2"/>
    <property type="match status" value="1"/>
</dbReference>
<dbReference type="GO" id="GO:0048472">
    <property type="term" value="F:threonine-phosphate decarboxylase activity"/>
    <property type="evidence" value="ECO:0007669"/>
    <property type="project" value="UniProtKB-EC"/>
</dbReference>
<keyword evidence="12" id="KW-1185">Reference proteome</keyword>
<dbReference type="EMBL" id="AZAC01000056">
    <property type="protein sequence ID" value="KIX11479.1"/>
    <property type="molecule type" value="Genomic_DNA"/>
</dbReference>
<dbReference type="OrthoDB" id="9813612at2"/>
<evidence type="ECO:0000313" key="11">
    <source>
        <dbReference type="EMBL" id="KIX11479.1"/>
    </source>
</evidence>
<dbReference type="GO" id="GO:0030170">
    <property type="term" value="F:pyridoxal phosphate binding"/>
    <property type="evidence" value="ECO:0007669"/>
    <property type="project" value="InterPro"/>
</dbReference>
<dbReference type="CDD" id="cd00609">
    <property type="entry name" value="AAT_like"/>
    <property type="match status" value="1"/>
</dbReference>
<evidence type="ECO:0000256" key="2">
    <source>
        <dbReference type="ARBA" id="ARBA00003444"/>
    </source>
</evidence>
<protein>
    <recommendedName>
        <fullName evidence="4">threonine-phosphate decarboxylase</fullName>
        <ecNumber evidence="4">4.1.1.81</ecNumber>
    </recommendedName>
    <alternativeName>
        <fullName evidence="8">L-threonine-O-3-phosphate decarboxylase</fullName>
    </alternativeName>
</protein>
<dbReference type="SUPFAM" id="SSF53383">
    <property type="entry name" value="PLP-dependent transferases"/>
    <property type="match status" value="1"/>
</dbReference>
<keyword evidence="7" id="KW-0456">Lyase</keyword>
<evidence type="ECO:0000256" key="3">
    <source>
        <dbReference type="ARBA" id="ARBA00004953"/>
    </source>
</evidence>
<evidence type="ECO:0000256" key="8">
    <source>
        <dbReference type="ARBA" id="ARBA00029996"/>
    </source>
</evidence>
<evidence type="ECO:0000256" key="5">
    <source>
        <dbReference type="ARBA" id="ARBA00022573"/>
    </source>
</evidence>
<proteinExistence type="predicted"/>
<dbReference type="AlphaFoldDB" id="A0A0D2IZS0"/>
<comment type="cofactor">
    <cofactor evidence="1">
        <name>pyridoxal 5'-phosphate</name>
        <dbReference type="ChEBI" id="CHEBI:597326"/>
    </cofactor>
</comment>
<keyword evidence="6" id="KW-0663">Pyridoxal phosphate</keyword>
<dbReference type="NCBIfam" id="TIGR01140">
    <property type="entry name" value="L_thr_O3P_dcar"/>
    <property type="match status" value="1"/>
</dbReference>
<evidence type="ECO:0000256" key="6">
    <source>
        <dbReference type="ARBA" id="ARBA00022898"/>
    </source>
</evidence>
<organism evidence="11 12">
    <name type="scientific">Dethiosulfatarculus sandiegensis</name>
    <dbReference type="NCBI Taxonomy" id="1429043"/>
    <lineage>
        <taxon>Bacteria</taxon>
        <taxon>Pseudomonadati</taxon>
        <taxon>Thermodesulfobacteriota</taxon>
        <taxon>Desulfarculia</taxon>
        <taxon>Desulfarculales</taxon>
        <taxon>Desulfarculaceae</taxon>
        <taxon>Dethiosulfatarculus</taxon>
    </lineage>
</organism>
<name>A0A0D2IZS0_9BACT</name>
<comment type="catalytic activity">
    <reaction evidence="9">
        <text>O-phospho-L-threonine + H(+) = (R)-1-aminopropan-2-yl phosphate + CO2</text>
        <dbReference type="Rhea" id="RHEA:11492"/>
        <dbReference type="ChEBI" id="CHEBI:15378"/>
        <dbReference type="ChEBI" id="CHEBI:16526"/>
        <dbReference type="ChEBI" id="CHEBI:58563"/>
        <dbReference type="ChEBI" id="CHEBI:58675"/>
        <dbReference type="EC" id="4.1.1.81"/>
    </reaction>
</comment>
<dbReference type="InterPro" id="IPR015421">
    <property type="entry name" value="PyrdxlP-dep_Trfase_major"/>
</dbReference>
<keyword evidence="5" id="KW-0169">Cobalamin biosynthesis</keyword>
<evidence type="ECO:0000256" key="7">
    <source>
        <dbReference type="ARBA" id="ARBA00023239"/>
    </source>
</evidence>
<evidence type="ECO:0000256" key="4">
    <source>
        <dbReference type="ARBA" id="ARBA00012285"/>
    </source>
</evidence>
<dbReference type="PANTHER" id="PTHR42885">
    <property type="entry name" value="HISTIDINOL-PHOSPHATE AMINOTRANSFERASE-RELATED"/>
    <property type="match status" value="1"/>
</dbReference>
<dbReference type="Gene3D" id="3.90.1150.10">
    <property type="entry name" value="Aspartate Aminotransferase, domain 1"/>
    <property type="match status" value="1"/>
</dbReference>
<dbReference type="EC" id="4.1.1.81" evidence="4"/>
<evidence type="ECO:0000259" key="10">
    <source>
        <dbReference type="Pfam" id="PF00155"/>
    </source>
</evidence>
<reference evidence="11 12" key="1">
    <citation type="submission" date="2013-11" db="EMBL/GenBank/DDBJ databases">
        <title>Metagenomic analysis of a methanogenic consortium involved in long chain n-alkane degradation.</title>
        <authorList>
            <person name="Davidova I.A."/>
            <person name="Callaghan A.V."/>
            <person name="Wawrik B."/>
            <person name="Pruitt S."/>
            <person name="Marks C."/>
            <person name="Duncan K.E."/>
            <person name="Suflita J.M."/>
        </authorList>
    </citation>
    <scope>NUCLEOTIDE SEQUENCE [LARGE SCALE GENOMIC DNA]</scope>
    <source>
        <strain evidence="11 12">SPR</strain>
    </source>
</reference>
<feature type="domain" description="Aminotransferase class I/classII large" evidence="10">
    <location>
        <begin position="39"/>
        <end position="367"/>
    </location>
</feature>
<comment type="caution">
    <text evidence="11">The sequence shown here is derived from an EMBL/GenBank/DDBJ whole genome shotgun (WGS) entry which is preliminary data.</text>
</comment>
<dbReference type="Proteomes" id="UP000032233">
    <property type="component" value="Unassembled WGS sequence"/>
</dbReference>
<evidence type="ECO:0000256" key="9">
    <source>
        <dbReference type="ARBA" id="ARBA00048531"/>
    </source>
</evidence>
<dbReference type="GO" id="GO:0009236">
    <property type="term" value="P:cobalamin biosynthetic process"/>
    <property type="evidence" value="ECO:0007669"/>
    <property type="project" value="UniProtKB-UniPathway"/>
</dbReference>
<dbReference type="InParanoid" id="A0A0D2IZS0"/>
<accession>A0A0D2IZS0</accession>
<gene>
    <name evidence="11" type="ORF">X474_24895</name>
</gene>
<dbReference type="UniPathway" id="UPA00148"/>
<dbReference type="InterPro" id="IPR004839">
    <property type="entry name" value="Aminotransferase_I/II_large"/>
</dbReference>
<dbReference type="PATRIC" id="fig|1429043.3.peg.5266"/>
<dbReference type="InterPro" id="IPR005860">
    <property type="entry name" value="CobD"/>
</dbReference>
<comment type="function">
    <text evidence="2">Decarboxylates L-threonine-O-3-phosphate to yield (R)-1-amino-2-propanol O-2-phosphate, the precursor for the linkage between the nucleotide loop and the corrin ring in cobalamin.</text>
</comment>